<reference evidence="1" key="1">
    <citation type="submission" date="2020-08" db="EMBL/GenBank/DDBJ databases">
        <title>Multicomponent nature underlies the extraordinary mechanical properties of spider dragline silk.</title>
        <authorList>
            <person name="Kono N."/>
            <person name="Nakamura H."/>
            <person name="Mori M."/>
            <person name="Yoshida Y."/>
            <person name="Ohtoshi R."/>
            <person name="Malay A.D."/>
            <person name="Moran D.A.P."/>
            <person name="Tomita M."/>
            <person name="Numata K."/>
            <person name="Arakawa K."/>
        </authorList>
    </citation>
    <scope>NUCLEOTIDE SEQUENCE</scope>
</reference>
<dbReference type="AlphaFoldDB" id="A0A8X6YMH9"/>
<evidence type="ECO:0000313" key="1">
    <source>
        <dbReference type="EMBL" id="GFY73606.1"/>
    </source>
</evidence>
<comment type="caution">
    <text evidence="1">The sequence shown here is derived from an EMBL/GenBank/DDBJ whole genome shotgun (WGS) entry which is preliminary data.</text>
</comment>
<evidence type="ECO:0000313" key="2">
    <source>
        <dbReference type="Proteomes" id="UP000886998"/>
    </source>
</evidence>
<dbReference type="EMBL" id="BMAV01020235">
    <property type="protein sequence ID" value="GFY73606.1"/>
    <property type="molecule type" value="Genomic_DNA"/>
</dbReference>
<proteinExistence type="predicted"/>
<keyword evidence="2" id="KW-1185">Reference proteome</keyword>
<accession>A0A8X6YMH9</accession>
<protein>
    <submittedName>
        <fullName evidence="1">Uncharacterized protein</fullName>
    </submittedName>
</protein>
<sequence length="91" mass="10354">MPFLINLIDAGVPKGFPAERNGSLHLPKSFKLVHKRYGNGSSIILRIKGFSRGFLSELFLKQMDKWIQHLQILHPSAILMEMSSPMRVHLS</sequence>
<dbReference type="Proteomes" id="UP000886998">
    <property type="component" value="Unassembled WGS sequence"/>
</dbReference>
<gene>
    <name evidence="1" type="ORF">TNIN_146821</name>
</gene>
<organism evidence="1 2">
    <name type="scientific">Trichonephila inaurata madagascariensis</name>
    <dbReference type="NCBI Taxonomy" id="2747483"/>
    <lineage>
        <taxon>Eukaryota</taxon>
        <taxon>Metazoa</taxon>
        <taxon>Ecdysozoa</taxon>
        <taxon>Arthropoda</taxon>
        <taxon>Chelicerata</taxon>
        <taxon>Arachnida</taxon>
        <taxon>Araneae</taxon>
        <taxon>Araneomorphae</taxon>
        <taxon>Entelegynae</taxon>
        <taxon>Araneoidea</taxon>
        <taxon>Nephilidae</taxon>
        <taxon>Trichonephila</taxon>
        <taxon>Trichonephila inaurata</taxon>
    </lineage>
</organism>
<name>A0A8X6YMH9_9ARAC</name>